<reference evidence="1" key="1">
    <citation type="submission" date="2023-07" db="EMBL/GenBank/DDBJ databases">
        <title>Two novel species in the genus Flavivirga.</title>
        <authorList>
            <person name="Kwon K."/>
        </authorList>
    </citation>
    <scope>NUCLEOTIDE SEQUENCE</scope>
    <source>
        <strain evidence="1">KACC 14158</strain>
    </source>
</reference>
<evidence type="ECO:0000313" key="1">
    <source>
        <dbReference type="EMBL" id="MDO5974771.1"/>
    </source>
</evidence>
<organism evidence="1 2">
    <name type="scientific">Flavivirga jejuensis</name>
    <dbReference type="NCBI Taxonomy" id="870487"/>
    <lineage>
        <taxon>Bacteria</taxon>
        <taxon>Pseudomonadati</taxon>
        <taxon>Bacteroidota</taxon>
        <taxon>Flavobacteriia</taxon>
        <taxon>Flavobacteriales</taxon>
        <taxon>Flavobacteriaceae</taxon>
        <taxon>Flavivirga</taxon>
    </lineage>
</organism>
<sequence>MGIFDKIFGTKKKNADIDFNQIGLNLSENGKESIRKFINRTDKERMGDIILLGDKGDQNFFYLIYYSVLFDSDINVRFAALKRIPNFQGNPNFEKLINKLKEANVGEILEPYYSMMLFRLGKISETELNDKLNNEQEQNVNQKNH</sequence>
<comment type="caution">
    <text evidence="1">The sequence shown here is derived from an EMBL/GenBank/DDBJ whole genome shotgun (WGS) entry which is preliminary data.</text>
</comment>
<keyword evidence="2" id="KW-1185">Reference proteome</keyword>
<dbReference type="EMBL" id="JAUOEL010000003">
    <property type="protein sequence ID" value="MDO5974771.1"/>
    <property type="molecule type" value="Genomic_DNA"/>
</dbReference>
<gene>
    <name evidence="1" type="ORF">Q4Q40_11300</name>
</gene>
<accession>A0ABT8WPD6</accession>
<protein>
    <submittedName>
        <fullName evidence="1">Uncharacterized protein</fullName>
    </submittedName>
</protein>
<dbReference type="Proteomes" id="UP001176806">
    <property type="component" value="Unassembled WGS sequence"/>
</dbReference>
<proteinExistence type="predicted"/>
<name>A0ABT8WPD6_9FLAO</name>
<dbReference type="RefSeq" id="WP_303301900.1">
    <property type="nucleotide sequence ID" value="NZ_BAABDA010000050.1"/>
</dbReference>
<evidence type="ECO:0000313" key="2">
    <source>
        <dbReference type="Proteomes" id="UP001176806"/>
    </source>
</evidence>